<dbReference type="EMBL" id="JBBLXS010000275">
    <property type="protein sequence ID" value="MEK0186908.1"/>
    <property type="molecule type" value="Genomic_DNA"/>
</dbReference>
<organism evidence="3 4">
    <name type="scientific">Microcoleus anatoxicus PTRS2</name>
    <dbReference type="NCBI Taxonomy" id="2705321"/>
    <lineage>
        <taxon>Bacteria</taxon>
        <taxon>Bacillati</taxon>
        <taxon>Cyanobacteriota</taxon>
        <taxon>Cyanophyceae</taxon>
        <taxon>Oscillatoriophycideae</taxon>
        <taxon>Oscillatoriales</taxon>
        <taxon>Microcoleaceae</taxon>
        <taxon>Microcoleus</taxon>
        <taxon>Microcoleus anatoxicus</taxon>
    </lineage>
</organism>
<keyword evidence="4" id="KW-1185">Reference proteome</keyword>
<accession>A0ABU8YRS6</accession>
<evidence type="ECO:0000313" key="4">
    <source>
        <dbReference type="Proteomes" id="UP001384579"/>
    </source>
</evidence>
<proteinExistence type="predicted"/>
<keyword evidence="1" id="KW-0238">DNA-binding</keyword>
<feature type="non-terminal residue" evidence="3">
    <location>
        <position position="1"/>
    </location>
</feature>
<sequence>KLGGSKTFRCPNCGYEIPRDFNGALGIFLKALWDTTILSDVSDECAIFRFSPIVRDCLD</sequence>
<comment type="caution">
    <text evidence="3">The sequence shown here is derived from an EMBL/GenBank/DDBJ whole genome shotgun (WGS) entry which is preliminary data.</text>
</comment>
<feature type="domain" description="Cas12f1-like TNB" evidence="2">
    <location>
        <begin position="6"/>
        <end position="27"/>
    </location>
</feature>
<protein>
    <recommendedName>
        <fullName evidence="2">Cas12f1-like TNB domain-containing protein</fullName>
    </recommendedName>
</protein>
<gene>
    <name evidence="3" type="ORF">WMG39_18930</name>
</gene>
<dbReference type="RefSeq" id="WP_422757440.1">
    <property type="nucleotide sequence ID" value="NZ_JBBLXS010000275.1"/>
</dbReference>
<evidence type="ECO:0000259" key="2">
    <source>
        <dbReference type="Pfam" id="PF07282"/>
    </source>
</evidence>
<evidence type="ECO:0000313" key="3">
    <source>
        <dbReference type="EMBL" id="MEK0186908.1"/>
    </source>
</evidence>
<dbReference type="Proteomes" id="UP001384579">
    <property type="component" value="Unassembled WGS sequence"/>
</dbReference>
<name>A0ABU8YRS6_9CYAN</name>
<dbReference type="InterPro" id="IPR010095">
    <property type="entry name" value="Cas12f1-like_TNB"/>
</dbReference>
<dbReference type="Pfam" id="PF07282">
    <property type="entry name" value="Cas12f1-like_TNB"/>
    <property type="match status" value="1"/>
</dbReference>
<evidence type="ECO:0000256" key="1">
    <source>
        <dbReference type="ARBA" id="ARBA00023125"/>
    </source>
</evidence>
<reference evidence="3 4" key="1">
    <citation type="journal article" date="2020" name="Harmful Algae">
        <title>Molecular and morphological characterization of a novel dihydroanatoxin-a producing Microcoleus species (cyanobacteria) from the Russian River, California, USA.</title>
        <authorList>
            <person name="Conklin K.Y."/>
            <person name="Stancheva R."/>
            <person name="Otten T.G."/>
            <person name="Fadness R."/>
            <person name="Boyer G.L."/>
            <person name="Read B."/>
            <person name="Zhang X."/>
            <person name="Sheath R.G."/>
        </authorList>
    </citation>
    <scope>NUCLEOTIDE SEQUENCE [LARGE SCALE GENOMIC DNA]</scope>
    <source>
        <strain evidence="3 4">PTRS2</strain>
    </source>
</reference>